<dbReference type="Proteomes" id="UP000183404">
    <property type="component" value="Unassembled WGS sequence"/>
</dbReference>
<protein>
    <submittedName>
        <fullName evidence="1">Uncharacterized protein</fullName>
    </submittedName>
</protein>
<dbReference type="AlphaFoldDB" id="A0A1G7LTU3"/>
<organism evidence="1 2">
    <name type="scientific">Thermoanaerobacter thermohydrosulfuricus</name>
    <name type="common">Clostridium thermohydrosulfuricum</name>
    <dbReference type="NCBI Taxonomy" id="1516"/>
    <lineage>
        <taxon>Bacteria</taxon>
        <taxon>Bacillati</taxon>
        <taxon>Bacillota</taxon>
        <taxon>Clostridia</taxon>
        <taxon>Thermoanaerobacterales</taxon>
        <taxon>Thermoanaerobacteraceae</taxon>
        <taxon>Thermoanaerobacter</taxon>
    </lineage>
</organism>
<reference evidence="1 2" key="1">
    <citation type="submission" date="2016-10" db="EMBL/GenBank/DDBJ databases">
        <authorList>
            <person name="de Groot N.N."/>
        </authorList>
    </citation>
    <scope>NUCLEOTIDE SEQUENCE [LARGE SCALE GENOMIC DNA]</scope>
    <source>
        <strain evidence="1 2">DSM 569</strain>
    </source>
</reference>
<dbReference type="EMBL" id="FNBS01000015">
    <property type="protein sequence ID" value="SDF52831.1"/>
    <property type="molecule type" value="Genomic_DNA"/>
</dbReference>
<evidence type="ECO:0000313" key="1">
    <source>
        <dbReference type="EMBL" id="SDF52831.1"/>
    </source>
</evidence>
<name>A0A1G7LTU3_THETY</name>
<evidence type="ECO:0000313" key="2">
    <source>
        <dbReference type="Proteomes" id="UP000183404"/>
    </source>
</evidence>
<proteinExistence type="predicted"/>
<dbReference type="RefSeq" id="WP_167353637.1">
    <property type="nucleotide sequence ID" value="NZ_FNBS01000015.1"/>
</dbReference>
<accession>A0A1G7LTU3</accession>
<sequence>MRLTKKEKEVIAKLIKAEIETLTSFINEKQSSTMNFNSTQKYIQNLENILKKIDS</sequence>
<gene>
    <name evidence="1" type="ORF">SAMN04244560_00871</name>
</gene>